<evidence type="ECO:0000313" key="2">
    <source>
        <dbReference type="EMBL" id="HGG92048.1"/>
    </source>
</evidence>
<dbReference type="CDD" id="cd02440">
    <property type="entry name" value="AdoMet_MTases"/>
    <property type="match status" value="1"/>
</dbReference>
<evidence type="ECO:0000256" key="1">
    <source>
        <dbReference type="SAM" id="MobiDB-lite"/>
    </source>
</evidence>
<protein>
    <submittedName>
        <fullName evidence="2">Class I SAM-dependent methyltransferase</fullName>
    </submittedName>
</protein>
<dbReference type="GO" id="GO:0032259">
    <property type="term" value="P:methylation"/>
    <property type="evidence" value="ECO:0007669"/>
    <property type="project" value="UniProtKB-KW"/>
</dbReference>
<dbReference type="SUPFAM" id="SSF53335">
    <property type="entry name" value="S-adenosyl-L-methionine-dependent methyltransferases"/>
    <property type="match status" value="1"/>
</dbReference>
<accession>A0A7C4AC73</accession>
<reference evidence="2" key="1">
    <citation type="journal article" date="2020" name="mSystems">
        <title>Genome- and Community-Level Interaction Insights into Carbon Utilization and Element Cycling Functions of Hydrothermarchaeota in Hydrothermal Sediment.</title>
        <authorList>
            <person name="Zhou Z."/>
            <person name="Liu Y."/>
            <person name="Xu W."/>
            <person name="Pan J."/>
            <person name="Luo Z.H."/>
            <person name="Li M."/>
        </authorList>
    </citation>
    <scope>NUCLEOTIDE SEQUENCE [LARGE SCALE GENOMIC DNA]</scope>
    <source>
        <strain evidence="2">SpSt-413</strain>
    </source>
</reference>
<dbReference type="Gene3D" id="3.40.50.150">
    <property type="entry name" value="Vaccinia Virus protein VP39"/>
    <property type="match status" value="1"/>
</dbReference>
<sequence length="314" mass="34546">MADESVEESGASQEDLGASQEDLGTSLEDTVRACYAGWSGGYFEQYHGDKAAYPPVHRDIIAGLLDAAGAGRVLDAGCGPASLLRCLGAPGRTLYGFDLTPEMVEEARRVMAPLGLPPERLWVGSVTRGEDFAQPDGPYDAAICTGVLPHIPEQDDPRVLDNLRGCLRPGGLAVLEARNEFFGLFTLNRYTMDFFEERLIRPDALRPRLGGDAPALDAALDGVRAMLRTDLPPRRAGYDEILSRAHNPLVLRQQMEQAGFRDVRVLFYHFHCLPPMFEQLMPATFREASLAMENPEDWRGYFMASAFLLAGVRA</sequence>
<dbReference type="PANTHER" id="PTHR43861">
    <property type="entry name" value="TRANS-ACONITATE 2-METHYLTRANSFERASE-RELATED"/>
    <property type="match status" value="1"/>
</dbReference>
<organism evidence="2">
    <name type="scientific">Fundidesulfovibrio putealis</name>
    <dbReference type="NCBI Taxonomy" id="270496"/>
    <lineage>
        <taxon>Bacteria</taxon>
        <taxon>Pseudomonadati</taxon>
        <taxon>Thermodesulfobacteriota</taxon>
        <taxon>Desulfovibrionia</taxon>
        <taxon>Desulfovibrionales</taxon>
        <taxon>Desulfovibrionaceae</taxon>
        <taxon>Fundidesulfovibrio</taxon>
    </lineage>
</organism>
<dbReference type="Pfam" id="PF13489">
    <property type="entry name" value="Methyltransf_23"/>
    <property type="match status" value="1"/>
</dbReference>
<dbReference type="InterPro" id="IPR029063">
    <property type="entry name" value="SAM-dependent_MTases_sf"/>
</dbReference>
<comment type="caution">
    <text evidence="2">The sequence shown here is derived from an EMBL/GenBank/DDBJ whole genome shotgun (WGS) entry which is preliminary data.</text>
</comment>
<proteinExistence type="predicted"/>
<keyword evidence="2" id="KW-0808">Transferase</keyword>
<dbReference type="AlphaFoldDB" id="A0A7C4AC73"/>
<name>A0A7C4AC73_9BACT</name>
<feature type="region of interest" description="Disordered" evidence="1">
    <location>
        <begin position="1"/>
        <end position="23"/>
    </location>
</feature>
<keyword evidence="2" id="KW-0489">Methyltransferase</keyword>
<dbReference type="GO" id="GO:0008168">
    <property type="term" value="F:methyltransferase activity"/>
    <property type="evidence" value="ECO:0007669"/>
    <property type="project" value="UniProtKB-KW"/>
</dbReference>
<gene>
    <name evidence="2" type="ORF">ENR59_03755</name>
</gene>
<dbReference type="EMBL" id="DSRP01000260">
    <property type="protein sequence ID" value="HGG92048.1"/>
    <property type="molecule type" value="Genomic_DNA"/>
</dbReference>